<comment type="caution">
    <text evidence="2">The sequence shown here is derived from an EMBL/GenBank/DDBJ whole genome shotgun (WGS) entry which is preliminary data.</text>
</comment>
<dbReference type="EMBL" id="JABELV010000115">
    <property type="protein sequence ID" value="KAG7530528.1"/>
    <property type="molecule type" value="Genomic_DNA"/>
</dbReference>
<name>A0A8K0JHP0_9TREE</name>
<keyword evidence="3" id="KW-1185">Reference proteome</keyword>
<proteinExistence type="predicted"/>
<evidence type="ECO:0000313" key="3">
    <source>
        <dbReference type="Proteomes" id="UP000812966"/>
    </source>
</evidence>
<dbReference type="InterPro" id="IPR009003">
    <property type="entry name" value="Peptidase_S1_PA"/>
</dbReference>
<feature type="compositionally biased region" description="Polar residues" evidence="1">
    <location>
        <begin position="233"/>
        <end position="248"/>
    </location>
</feature>
<protein>
    <submittedName>
        <fullName evidence="2">Uncharacterized protein</fullName>
    </submittedName>
</protein>
<feature type="region of interest" description="Disordered" evidence="1">
    <location>
        <begin position="230"/>
        <end position="250"/>
    </location>
</feature>
<sequence length="455" mass="49516">MILLRNSAPYQRCLVSLRSHRPVVVGRVITSPISTTTSTSIEDPHTVPTIDPLDSHILASIRHMISISSQRRDVSRLGHTPTITSLYDMYDQYRSNAHKILEDFVLVTEEHPRGDRRAVAISSSDPGSVDEQSKLGTNSEEGDGTVLVVHAMLKRHNKTNGGAEDLQIDKMSVCSGFILNVRPSLVGIDNDSETEAIEREEEGEAEVERGEGAFVMTCAHTLEEMYRHLPHSHPQSARTPTSESNTSLETERPMSMSFILTSSGLPIPLEACLSSIPRSDLALFLARPSPSKPEKQLRLKSLSITPYPVPIGQQIGVHLFSGLDDGEPVVKLNKRHSLVEGGGSDRDRVQRTSSWIGGRAYKRWGVGEMLGYRSYTGQEVEAGSSHTVPHLQISPLPTPGSSGGPIIRLDTGTVVGLVSGRRSDNRVEGERGWGAAAEGIFEVSSGGNLGRPEEV</sequence>
<dbReference type="AlphaFoldDB" id="A0A8K0JHP0"/>
<accession>A0A8K0JHP0</accession>
<evidence type="ECO:0000313" key="2">
    <source>
        <dbReference type="EMBL" id="KAG7530528.1"/>
    </source>
</evidence>
<feature type="region of interest" description="Disordered" evidence="1">
    <location>
        <begin position="116"/>
        <end position="141"/>
    </location>
</feature>
<dbReference type="SUPFAM" id="SSF50494">
    <property type="entry name" value="Trypsin-like serine proteases"/>
    <property type="match status" value="1"/>
</dbReference>
<gene>
    <name evidence="2" type="ORF">FFLO_04954</name>
</gene>
<evidence type="ECO:0000256" key="1">
    <source>
        <dbReference type="SAM" id="MobiDB-lite"/>
    </source>
</evidence>
<reference evidence="2" key="1">
    <citation type="submission" date="2020-04" db="EMBL/GenBank/DDBJ databases">
        <title>Analysis of mating type loci in Filobasidium floriforme.</title>
        <authorList>
            <person name="Nowrousian M."/>
        </authorList>
    </citation>
    <scope>NUCLEOTIDE SEQUENCE</scope>
    <source>
        <strain evidence="2">CBS 6242</strain>
    </source>
</reference>
<organism evidence="2 3">
    <name type="scientific">Filobasidium floriforme</name>
    <dbReference type="NCBI Taxonomy" id="5210"/>
    <lineage>
        <taxon>Eukaryota</taxon>
        <taxon>Fungi</taxon>
        <taxon>Dikarya</taxon>
        <taxon>Basidiomycota</taxon>
        <taxon>Agaricomycotina</taxon>
        <taxon>Tremellomycetes</taxon>
        <taxon>Filobasidiales</taxon>
        <taxon>Filobasidiaceae</taxon>
        <taxon>Filobasidium</taxon>
    </lineage>
</organism>
<dbReference type="Proteomes" id="UP000812966">
    <property type="component" value="Unassembled WGS sequence"/>
</dbReference>